<evidence type="ECO:0000313" key="2">
    <source>
        <dbReference type="EMBL" id="QEH33645.1"/>
    </source>
</evidence>
<keyword evidence="3" id="KW-1185">Reference proteome</keyword>
<dbReference type="KEGG" id="agv:OJF2_21490"/>
<reference evidence="2 3" key="1">
    <citation type="submission" date="2019-08" db="EMBL/GenBank/DDBJ databases">
        <title>Deep-cultivation of Planctomycetes and their phenomic and genomic characterization uncovers novel biology.</title>
        <authorList>
            <person name="Wiegand S."/>
            <person name="Jogler M."/>
            <person name="Boedeker C."/>
            <person name="Pinto D."/>
            <person name="Vollmers J."/>
            <person name="Rivas-Marin E."/>
            <person name="Kohn T."/>
            <person name="Peeters S.H."/>
            <person name="Heuer A."/>
            <person name="Rast P."/>
            <person name="Oberbeckmann S."/>
            <person name="Bunk B."/>
            <person name="Jeske O."/>
            <person name="Meyerdierks A."/>
            <person name="Storesund J.E."/>
            <person name="Kallscheuer N."/>
            <person name="Luecker S."/>
            <person name="Lage O.M."/>
            <person name="Pohl T."/>
            <person name="Merkel B.J."/>
            <person name="Hornburger P."/>
            <person name="Mueller R.-W."/>
            <person name="Bruemmer F."/>
            <person name="Labrenz M."/>
            <person name="Spormann A.M."/>
            <person name="Op den Camp H."/>
            <person name="Overmann J."/>
            <person name="Amann R."/>
            <person name="Jetten M.S.M."/>
            <person name="Mascher T."/>
            <person name="Medema M.H."/>
            <person name="Devos D.P."/>
            <person name="Kaster A.-K."/>
            <person name="Ovreas L."/>
            <person name="Rohde M."/>
            <person name="Galperin M.Y."/>
            <person name="Jogler C."/>
        </authorList>
    </citation>
    <scope>NUCLEOTIDE SEQUENCE [LARGE SCALE GENOMIC DNA]</scope>
    <source>
        <strain evidence="2 3">OJF2</strain>
    </source>
</reference>
<dbReference type="AlphaFoldDB" id="A0A5B9W0Z5"/>
<accession>A0A5B9W0Z5</accession>
<proteinExistence type="predicted"/>
<evidence type="ECO:0000313" key="3">
    <source>
        <dbReference type="Proteomes" id="UP000324233"/>
    </source>
</evidence>
<organism evidence="2 3">
    <name type="scientific">Aquisphaera giovannonii</name>
    <dbReference type="NCBI Taxonomy" id="406548"/>
    <lineage>
        <taxon>Bacteria</taxon>
        <taxon>Pseudomonadati</taxon>
        <taxon>Planctomycetota</taxon>
        <taxon>Planctomycetia</taxon>
        <taxon>Isosphaerales</taxon>
        <taxon>Isosphaeraceae</taxon>
        <taxon>Aquisphaera</taxon>
    </lineage>
</organism>
<dbReference type="Proteomes" id="UP000324233">
    <property type="component" value="Chromosome"/>
</dbReference>
<protein>
    <recommendedName>
        <fullName evidence="4">Flagellin N-methylase</fullName>
    </recommendedName>
</protein>
<dbReference type="RefSeq" id="WP_246196480.1">
    <property type="nucleotide sequence ID" value="NZ_CP042997.1"/>
</dbReference>
<evidence type="ECO:0008006" key="4">
    <source>
        <dbReference type="Google" id="ProtNLM"/>
    </source>
</evidence>
<feature type="region of interest" description="Disordered" evidence="1">
    <location>
        <begin position="1"/>
        <end position="20"/>
    </location>
</feature>
<sequence>MSVKPDPEPPLRPDDEGEARDAAMRRDVLEVYRQLGAEIAALSPTCLLSGRCCRFREFDHILFLSGVEAAVLKALAPAQVRPVDDGSTCPWQDERGRCTARDGRPLGCRVYFCDPEYEPLAPSISERFLEKLRRVAERYEVPWEYAPLHHHLDRTLAPPG</sequence>
<dbReference type="EMBL" id="CP042997">
    <property type="protein sequence ID" value="QEH33645.1"/>
    <property type="molecule type" value="Genomic_DNA"/>
</dbReference>
<gene>
    <name evidence="2" type="ORF">OJF2_21490</name>
</gene>
<name>A0A5B9W0Z5_9BACT</name>
<evidence type="ECO:0000256" key="1">
    <source>
        <dbReference type="SAM" id="MobiDB-lite"/>
    </source>
</evidence>